<dbReference type="SMART" id="SM00387">
    <property type="entry name" value="HATPase_c"/>
    <property type="match status" value="1"/>
</dbReference>
<dbReference type="SUPFAM" id="SSF52172">
    <property type="entry name" value="CheY-like"/>
    <property type="match status" value="1"/>
</dbReference>
<proteinExistence type="predicted"/>
<dbReference type="EMBL" id="JBHSDJ010000013">
    <property type="protein sequence ID" value="MFC4246410.1"/>
    <property type="molecule type" value="Genomic_DNA"/>
</dbReference>
<dbReference type="SUPFAM" id="SSF47384">
    <property type="entry name" value="Homodimeric domain of signal transducing histidine kinase"/>
    <property type="match status" value="1"/>
</dbReference>
<dbReference type="InterPro" id="IPR003594">
    <property type="entry name" value="HATPase_dom"/>
</dbReference>
<organism evidence="9 10">
    <name type="scientific">Natribaculum luteum</name>
    <dbReference type="NCBI Taxonomy" id="1586232"/>
    <lineage>
        <taxon>Archaea</taxon>
        <taxon>Methanobacteriati</taxon>
        <taxon>Methanobacteriota</taxon>
        <taxon>Stenosarchaea group</taxon>
        <taxon>Halobacteria</taxon>
        <taxon>Halobacteriales</taxon>
        <taxon>Natrialbaceae</taxon>
        <taxon>Natribaculum</taxon>
    </lineage>
</organism>
<dbReference type="PANTHER" id="PTHR43304">
    <property type="entry name" value="PHYTOCHROME-LIKE PROTEIN CPH1"/>
    <property type="match status" value="1"/>
</dbReference>
<dbReference type="InterPro" id="IPR000014">
    <property type="entry name" value="PAS"/>
</dbReference>
<comment type="caution">
    <text evidence="9">The sequence shown here is derived from an EMBL/GenBank/DDBJ whole genome shotgun (WGS) entry which is preliminary data.</text>
</comment>
<protein>
    <recommendedName>
        <fullName evidence="2">histidine kinase</fullName>
        <ecNumber evidence="2">2.7.13.3</ecNumber>
    </recommendedName>
</protein>
<dbReference type="PROSITE" id="PS50112">
    <property type="entry name" value="PAS"/>
    <property type="match status" value="3"/>
</dbReference>
<dbReference type="InterPro" id="IPR005467">
    <property type="entry name" value="His_kinase_dom"/>
</dbReference>
<dbReference type="Proteomes" id="UP001595821">
    <property type="component" value="Unassembled WGS sequence"/>
</dbReference>
<dbReference type="InterPro" id="IPR035965">
    <property type="entry name" value="PAS-like_dom_sf"/>
</dbReference>
<comment type="catalytic activity">
    <reaction evidence="1">
        <text>ATP + protein L-histidine = ADP + protein N-phospho-L-histidine.</text>
        <dbReference type="EC" id="2.7.13.3"/>
    </reaction>
</comment>
<name>A0ABD5NXC8_9EURY</name>
<evidence type="ECO:0000256" key="2">
    <source>
        <dbReference type="ARBA" id="ARBA00012438"/>
    </source>
</evidence>
<evidence type="ECO:0000313" key="9">
    <source>
        <dbReference type="EMBL" id="MFC4246410.1"/>
    </source>
</evidence>
<dbReference type="InterPro" id="IPR001610">
    <property type="entry name" value="PAC"/>
</dbReference>
<evidence type="ECO:0000256" key="5">
    <source>
        <dbReference type="ARBA" id="ARBA00022777"/>
    </source>
</evidence>
<dbReference type="SMART" id="SM00086">
    <property type="entry name" value="PAC"/>
    <property type="match status" value="3"/>
</dbReference>
<dbReference type="InterPro" id="IPR036097">
    <property type="entry name" value="HisK_dim/P_sf"/>
</dbReference>
<dbReference type="NCBIfam" id="TIGR00229">
    <property type="entry name" value="sensory_box"/>
    <property type="match status" value="3"/>
</dbReference>
<feature type="domain" description="PAS" evidence="7">
    <location>
        <begin position="133"/>
        <end position="183"/>
    </location>
</feature>
<dbReference type="EC" id="2.7.13.3" evidence="2"/>
<keyword evidence="5" id="KW-0418">Kinase</keyword>
<dbReference type="InterPro" id="IPR000700">
    <property type="entry name" value="PAS-assoc_C"/>
</dbReference>
<dbReference type="Gene3D" id="3.30.565.10">
    <property type="entry name" value="Histidine kinase-like ATPase, C-terminal domain"/>
    <property type="match status" value="1"/>
</dbReference>
<dbReference type="PRINTS" id="PR00344">
    <property type="entry name" value="BCTRLSENSOR"/>
</dbReference>
<dbReference type="RefSeq" id="WP_246967140.1">
    <property type="nucleotide sequence ID" value="NZ_CP095397.1"/>
</dbReference>
<sequence>MEIDVSTRAETVACVGLERTDDVLSFEHTTDRTWHVERVAPDAIGSRVDDGVGCVVVGDSTGKTDPVEILEAVRIRSSHVQTVFWTGTDDEIAIGRAIDAGVDDVVHRDTPGSQRVLTNAIDGALESRATRREAVRYRSIVERSPDTIAVHDVDGDVVAVNEQACRSLGYSRAELLAGSIYDVEVGLDEAELEDVWSGEFDHPTRLTGRHRRADGTEFPVEIHLDRISFDGEERIVAIARDVTERRERERDLRRLSAAVDASMDGIAVCDDDGRYVYLNQAHAECYGYDSPEPLLGERWSALYDDDERERFETEILPELADRGNWRGEAVGRRRDGTTFDQALSLAALDGGGSVCVIRDVTRRKDRIRRIRALERKYRTLIDAAPDPIVVANADSGEIVEVNEAAEDLFGRSREEIVGTPQTAIHPADERERYVEGFSAATDGIHRFRATDDRQLHVIDADDQTIPVEISRASVRLEGATVVHGIFRDIRERLERERQLESLNAAVRALLEATTVGEIETIVRQTASAVCDGRPDVDVEVVETSRDVPSPADDVAVQSGLARDDRSVSENETVAVETATSDGSAVVVAFDSQERLDAAGRELAELLAGAAASAVDRVSREQRLEGQTEALSVLNQVLRHDVRNDMNMVYGWADLLLEDATGDARSRLETIQSSAQHTIDLTNDARHLANAIVEDEPRELRPVAPSRFLESEIEKLRTHHEDVIVDIDGSIPDVRVEADGMLSSVFGNVLNNAVRHNDTDRPEVTVRATADEMTLVVHIADDGPGIPDHLKAVVFERGVKGLESPGTGLGLFLVNALVDGYGGEVWIEDREPRGTIVAIELPLV</sequence>
<feature type="domain" description="PAC" evidence="8">
    <location>
        <begin position="204"/>
        <end position="254"/>
    </location>
</feature>
<dbReference type="SUPFAM" id="SSF55874">
    <property type="entry name" value="ATPase domain of HSP90 chaperone/DNA topoisomerase II/histidine kinase"/>
    <property type="match status" value="1"/>
</dbReference>
<dbReference type="SMART" id="SM00388">
    <property type="entry name" value="HisKA"/>
    <property type="match status" value="1"/>
</dbReference>
<dbReference type="InterPro" id="IPR036890">
    <property type="entry name" value="HATPase_C_sf"/>
</dbReference>
<dbReference type="PROSITE" id="PS50113">
    <property type="entry name" value="PAC"/>
    <property type="match status" value="1"/>
</dbReference>
<dbReference type="Gene3D" id="1.10.287.130">
    <property type="match status" value="1"/>
</dbReference>
<dbReference type="SMART" id="SM00091">
    <property type="entry name" value="PAS"/>
    <property type="match status" value="3"/>
</dbReference>
<feature type="domain" description="PAS" evidence="7">
    <location>
        <begin position="251"/>
        <end position="323"/>
    </location>
</feature>
<evidence type="ECO:0000256" key="1">
    <source>
        <dbReference type="ARBA" id="ARBA00000085"/>
    </source>
</evidence>
<feature type="domain" description="Histidine kinase" evidence="6">
    <location>
        <begin position="636"/>
        <end position="843"/>
    </location>
</feature>
<reference evidence="9 10" key="1">
    <citation type="journal article" date="2014" name="Int. J. Syst. Evol. Microbiol.">
        <title>Complete genome sequence of Corynebacterium casei LMG S-19264T (=DSM 44701T), isolated from a smear-ripened cheese.</title>
        <authorList>
            <consortium name="US DOE Joint Genome Institute (JGI-PGF)"/>
            <person name="Walter F."/>
            <person name="Albersmeier A."/>
            <person name="Kalinowski J."/>
            <person name="Ruckert C."/>
        </authorList>
    </citation>
    <scope>NUCLEOTIDE SEQUENCE [LARGE SCALE GENOMIC DNA]</scope>
    <source>
        <strain evidence="9 10">IBRC-M 10912</strain>
    </source>
</reference>
<dbReference type="InterPro" id="IPR004358">
    <property type="entry name" value="Sig_transdc_His_kin-like_C"/>
</dbReference>
<dbReference type="InterPro" id="IPR003661">
    <property type="entry name" value="HisK_dim/P_dom"/>
</dbReference>
<gene>
    <name evidence="9" type="ORF">ACFOZ7_05295</name>
</gene>
<dbReference type="CDD" id="cd00130">
    <property type="entry name" value="PAS"/>
    <property type="match status" value="3"/>
</dbReference>
<dbReference type="PANTHER" id="PTHR43304:SF1">
    <property type="entry name" value="PAC DOMAIN-CONTAINING PROTEIN"/>
    <property type="match status" value="1"/>
</dbReference>
<dbReference type="AlphaFoldDB" id="A0ABD5NXC8"/>
<feature type="domain" description="PAS" evidence="7">
    <location>
        <begin position="373"/>
        <end position="428"/>
    </location>
</feature>
<evidence type="ECO:0000256" key="3">
    <source>
        <dbReference type="ARBA" id="ARBA00022553"/>
    </source>
</evidence>
<dbReference type="SUPFAM" id="SSF55785">
    <property type="entry name" value="PYP-like sensor domain (PAS domain)"/>
    <property type="match status" value="3"/>
</dbReference>
<dbReference type="Pfam" id="PF13426">
    <property type="entry name" value="PAS_9"/>
    <property type="match status" value="3"/>
</dbReference>
<evidence type="ECO:0000259" key="6">
    <source>
        <dbReference type="PROSITE" id="PS50109"/>
    </source>
</evidence>
<accession>A0ABD5NXC8</accession>
<keyword evidence="3" id="KW-0597">Phosphoprotein</keyword>
<evidence type="ECO:0000313" key="10">
    <source>
        <dbReference type="Proteomes" id="UP001595821"/>
    </source>
</evidence>
<dbReference type="CDD" id="cd00075">
    <property type="entry name" value="HATPase"/>
    <property type="match status" value="1"/>
</dbReference>
<dbReference type="InterPro" id="IPR052162">
    <property type="entry name" value="Sensor_kinase/Photoreceptor"/>
</dbReference>
<dbReference type="GO" id="GO:0004673">
    <property type="term" value="F:protein histidine kinase activity"/>
    <property type="evidence" value="ECO:0007669"/>
    <property type="project" value="UniProtKB-EC"/>
</dbReference>
<dbReference type="PROSITE" id="PS50109">
    <property type="entry name" value="HIS_KIN"/>
    <property type="match status" value="1"/>
</dbReference>
<dbReference type="Gene3D" id="3.30.450.20">
    <property type="entry name" value="PAS domain"/>
    <property type="match status" value="3"/>
</dbReference>
<dbReference type="Pfam" id="PF02518">
    <property type="entry name" value="HATPase_c"/>
    <property type="match status" value="1"/>
</dbReference>
<evidence type="ECO:0000259" key="7">
    <source>
        <dbReference type="PROSITE" id="PS50112"/>
    </source>
</evidence>
<dbReference type="InterPro" id="IPR011006">
    <property type="entry name" value="CheY-like_superfamily"/>
</dbReference>
<evidence type="ECO:0000256" key="4">
    <source>
        <dbReference type="ARBA" id="ARBA00022679"/>
    </source>
</evidence>
<dbReference type="GeneID" id="71854811"/>
<keyword evidence="4" id="KW-0808">Transferase</keyword>
<evidence type="ECO:0000259" key="8">
    <source>
        <dbReference type="PROSITE" id="PS50113"/>
    </source>
</evidence>